<comment type="caution">
    <text evidence="1">The sequence shown here is derived from an EMBL/GenBank/DDBJ whole genome shotgun (WGS) entry which is preliminary data.</text>
</comment>
<gene>
    <name evidence="1" type="ORF">Patl1_17632</name>
</gene>
<protein>
    <submittedName>
        <fullName evidence="1">Uncharacterized protein</fullName>
    </submittedName>
</protein>
<accession>A0ACC1C287</accession>
<name>A0ACC1C287_9ROSI</name>
<evidence type="ECO:0000313" key="2">
    <source>
        <dbReference type="Proteomes" id="UP001164250"/>
    </source>
</evidence>
<dbReference type="Proteomes" id="UP001164250">
    <property type="component" value="Chromosome 2"/>
</dbReference>
<keyword evidence="2" id="KW-1185">Reference proteome</keyword>
<organism evidence="1 2">
    <name type="scientific">Pistacia atlantica</name>
    <dbReference type="NCBI Taxonomy" id="434234"/>
    <lineage>
        <taxon>Eukaryota</taxon>
        <taxon>Viridiplantae</taxon>
        <taxon>Streptophyta</taxon>
        <taxon>Embryophyta</taxon>
        <taxon>Tracheophyta</taxon>
        <taxon>Spermatophyta</taxon>
        <taxon>Magnoliopsida</taxon>
        <taxon>eudicotyledons</taxon>
        <taxon>Gunneridae</taxon>
        <taxon>Pentapetalae</taxon>
        <taxon>rosids</taxon>
        <taxon>malvids</taxon>
        <taxon>Sapindales</taxon>
        <taxon>Anacardiaceae</taxon>
        <taxon>Pistacia</taxon>
    </lineage>
</organism>
<dbReference type="EMBL" id="CM047898">
    <property type="protein sequence ID" value="KAJ0106078.1"/>
    <property type="molecule type" value="Genomic_DNA"/>
</dbReference>
<proteinExistence type="predicted"/>
<evidence type="ECO:0000313" key="1">
    <source>
        <dbReference type="EMBL" id="KAJ0106078.1"/>
    </source>
</evidence>
<sequence length="255" mass="28196">MYLVVFILQTVEVLTESLTLKETPIPTKVARLMLISDVLHNSSAPVKNASAYRTKFEATLPDIMESFNDLYRSITGRITAEALKKQTKKPHYKIREKDMGMVSPFPSELNMGVGQQLSPSVINSVRVTAVAERLASHALHPGSKSSILEFFHLCLSLARGIDYALAQNEIPAKAQELPKLLKQVCQRRHDILLQAAIMVLMISVKNACKIGWFSDMESQELLTLADEIGSGFSRHGDINAGPSNMVSTISTIMIK</sequence>
<reference evidence="2" key="1">
    <citation type="journal article" date="2023" name="G3 (Bethesda)">
        <title>Genome assembly and association tests identify interacting loci associated with vigor, precocity, and sex in interspecific pistachio rootstocks.</title>
        <authorList>
            <person name="Palmer W."/>
            <person name="Jacygrad E."/>
            <person name="Sagayaradj S."/>
            <person name="Cavanaugh K."/>
            <person name="Han R."/>
            <person name="Bertier L."/>
            <person name="Beede B."/>
            <person name="Kafkas S."/>
            <person name="Golino D."/>
            <person name="Preece J."/>
            <person name="Michelmore R."/>
        </authorList>
    </citation>
    <scope>NUCLEOTIDE SEQUENCE [LARGE SCALE GENOMIC DNA]</scope>
</reference>